<dbReference type="Gene3D" id="2.130.10.10">
    <property type="entry name" value="YVTN repeat-like/Quinoprotein amine dehydrogenase"/>
    <property type="match status" value="1"/>
</dbReference>
<dbReference type="PROSITE" id="PS50294">
    <property type="entry name" value="WD_REPEATS_REGION"/>
    <property type="match status" value="6"/>
</dbReference>
<dbReference type="InterPro" id="IPR015943">
    <property type="entry name" value="WD40/YVTN_repeat-like_dom_sf"/>
</dbReference>
<dbReference type="PROSITE" id="PS50082">
    <property type="entry name" value="WD_REPEATS_2"/>
    <property type="match status" value="7"/>
</dbReference>
<dbReference type="OrthoDB" id="10267436at2759"/>
<feature type="region of interest" description="Disordered" evidence="6">
    <location>
        <begin position="85"/>
        <end position="105"/>
    </location>
</feature>
<dbReference type="PROSITE" id="PS00678">
    <property type="entry name" value="WD_REPEATS_1"/>
    <property type="match status" value="2"/>
</dbReference>
<feature type="repeat" description="WD" evidence="5">
    <location>
        <begin position="502"/>
        <end position="535"/>
    </location>
</feature>
<protein>
    <submittedName>
        <fullName evidence="8">Notchless protein-like protein</fullName>
    </submittedName>
</protein>
<dbReference type="InterPro" id="IPR019775">
    <property type="entry name" value="WD40_repeat_CS"/>
</dbReference>
<dbReference type="Pfam" id="PF00400">
    <property type="entry name" value="WD40"/>
    <property type="match status" value="7"/>
</dbReference>
<keyword evidence="4" id="KW-0539">Nucleus</keyword>
<dbReference type="InterPro" id="IPR001680">
    <property type="entry name" value="WD40_rpt"/>
</dbReference>
<dbReference type="PANTHER" id="PTHR19848:SF0">
    <property type="entry name" value="NOTCHLESS PROTEIN HOMOLOG 1"/>
    <property type="match status" value="1"/>
</dbReference>
<evidence type="ECO:0000259" key="7">
    <source>
        <dbReference type="Pfam" id="PF08154"/>
    </source>
</evidence>
<dbReference type="Proteomes" id="UP000188320">
    <property type="component" value="Unassembled WGS sequence"/>
</dbReference>
<comment type="subcellular location">
    <subcellularLocation>
        <location evidence="1">Nucleus</location>
        <location evidence="1">Nucleolus</location>
    </subcellularLocation>
</comment>
<feature type="compositionally biased region" description="Low complexity" evidence="6">
    <location>
        <begin position="296"/>
        <end position="309"/>
    </location>
</feature>
<feature type="repeat" description="WD" evidence="5">
    <location>
        <begin position="136"/>
        <end position="177"/>
    </location>
</feature>
<dbReference type="SMART" id="SM00320">
    <property type="entry name" value="WD40"/>
    <property type="match status" value="8"/>
</dbReference>
<evidence type="ECO:0000256" key="1">
    <source>
        <dbReference type="ARBA" id="ARBA00004604"/>
    </source>
</evidence>
<feature type="region of interest" description="Disordered" evidence="6">
    <location>
        <begin position="289"/>
        <end position="309"/>
    </location>
</feature>
<keyword evidence="3" id="KW-0677">Repeat</keyword>
<dbReference type="InterPro" id="IPR036322">
    <property type="entry name" value="WD40_repeat_dom_sf"/>
</dbReference>
<feature type="repeat" description="WD" evidence="5">
    <location>
        <begin position="418"/>
        <end position="459"/>
    </location>
</feature>
<dbReference type="Pfam" id="PF08154">
    <property type="entry name" value="NLE"/>
    <property type="match status" value="1"/>
</dbReference>
<dbReference type="GO" id="GO:0000027">
    <property type="term" value="P:ribosomal large subunit assembly"/>
    <property type="evidence" value="ECO:0007669"/>
    <property type="project" value="TreeGrafter"/>
</dbReference>
<feature type="repeat" description="WD" evidence="5">
    <location>
        <begin position="221"/>
        <end position="272"/>
    </location>
</feature>
<dbReference type="SUPFAM" id="SSF50978">
    <property type="entry name" value="WD40 repeat-like"/>
    <property type="match status" value="1"/>
</dbReference>
<dbReference type="PRINTS" id="PR00319">
    <property type="entry name" value="GPROTEINB"/>
</dbReference>
<reference evidence="9" key="1">
    <citation type="submission" date="2017-01" db="EMBL/GenBank/DDBJ databases">
        <authorList>
            <person name="Wang Y."/>
            <person name="White M."/>
            <person name="Kvist S."/>
            <person name="Moncalvo J.-M."/>
        </authorList>
    </citation>
    <scope>NUCLEOTIDE SEQUENCE [LARGE SCALE GENOMIC DNA]</scope>
    <source>
        <strain evidence="9">COL-18-3</strain>
    </source>
</reference>
<evidence type="ECO:0000313" key="8">
    <source>
        <dbReference type="EMBL" id="OMH81050.1"/>
    </source>
</evidence>
<name>A0A1R1PJ98_ZANCU</name>
<dbReference type="InterPro" id="IPR012972">
    <property type="entry name" value="NLE"/>
</dbReference>
<evidence type="ECO:0000256" key="2">
    <source>
        <dbReference type="ARBA" id="ARBA00022574"/>
    </source>
</evidence>
<sequence>MDPNSAIPTDASETSDLNTSTILAQFRSFEGNDAGPVLNLSAGFTSDQLSIVLNKLLDNEAAVPYAFYIDQVELTGTGSLHQFFEQQNKEKEKQTEKGKSKNKVDSTNVSEQLVVIQYRPQALYRVKPVTRCSSDLVGHTEAVLMVQFSPDGSMLASCSGDTTVRFWDLHTETPLFTCKGHTNWVLCIAWSPDGSILASGSMDNTVRLWNPKTGMQIGRPLVGHKKWITSLAWEPYHLTNHGGVARNRKLASSSKDGTVRVWDTNKQQCLYSIGGHTASVTSVLFMGTLPPQQHTSSESNNGGNKSGVESILVTGSQDKTIKLWNSANGKLIKTLAGHAHWVNTLAISSGYVLRTGPYDPAPPADSDDKENIELNVALKKFNDITFNNKLPERLVSGSDDFTMFLWNPLNDKKPTARLLGHQKLVNHVCFSPDASYIASASFDNTIKLWDGHTGKYLCSLFGHVAPVYQLAWSSDSRLLLSCSRDSTLKTWDVATRTLKGDLPGHRDEVYTVDWSPYGDKVASGGKDKVLKIWKN</sequence>
<dbReference type="PRINTS" id="PR00320">
    <property type="entry name" value="GPROTEINBRPT"/>
</dbReference>
<feature type="domain" description="NLE" evidence="7">
    <location>
        <begin position="22"/>
        <end position="76"/>
    </location>
</feature>
<evidence type="ECO:0000256" key="5">
    <source>
        <dbReference type="PROSITE-ProRule" id="PRU00221"/>
    </source>
</evidence>
<dbReference type="PANTHER" id="PTHR19848">
    <property type="entry name" value="WD40 REPEAT PROTEIN"/>
    <property type="match status" value="1"/>
</dbReference>
<feature type="compositionally biased region" description="Basic and acidic residues" evidence="6">
    <location>
        <begin position="87"/>
        <end position="104"/>
    </location>
</feature>
<dbReference type="GO" id="GO:0005730">
    <property type="term" value="C:nucleolus"/>
    <property type="evidence" value="ECO:0007669"/>
    <property type="project" value="UniProtKB-SubCell"/>
</dbReference>
<dbReference type="InterPro" id="IPR001632">
    <property type="entry name" value="WD40_G-protein_beta-like"/>
</dbReference>
<dbReference type="CDD" id="cd00200">
    <property type="entry name" value="WD40"/>
    <property type="match status" value="1"/>
</dbReference>
<dbReference type="EMBL" id="LSSK01001000">
    <property type="protein sequence ID" value="OMH81050.1"/>
    <property type="molecule type" value="Genomic_DNA"/>
</dbReference>
<keyword evidence="9" id="KW-1185">Reference proteome</keyword>
<keyword evidence="2 5" id="KW-0853">WD repeat</keyword>
<comment type="caution">
    <text evidence="8">The sequence shown here is derived from an EMBL/GenBank/DDBJ whole genome shotgun (WGS) entry which is preliminary data.</text>
</comment>
<feature type="repeat" description="WD" evidence="5">
    <location>
        <begin position="310"/>
        <end position="334"/>
    </location>
</feature>
<feature type="repeat" description="WD" evidence="5">
    <location>
        <begin position="460"/>
        <end position="495"/>
    </location>
</feature>
<gene>
    <name evidence="8" type="ORF">AX774_g5499</name>
</gene>
<evidence type="ECO:0000313" key="9">
    <source>
        <dbReference type="Proteomes" id="UP000188320"/>
    </source>
</evidence>
<evidence type="ECO:0000256" key="4">
    <source>
        <dbReference type="ARBA" id="ARBA00023242"/>
    </source>
</evidence>
<feature type="repeat" description="WD" evidence="5">
    <location>
        <begin position="178"/>
        <end position="219"/>
    </location>
</feature>
<evidence type="ECO:0000256" key="3">
    <source>
        <dbReference type="ARBA" id="ARBA00022737"/>
    </source>
</evidence>
<dbReference type="InterPro" id="IPR020472">
    <property type="entry name" value="WD40_PAC1"/>
</dbReference>
<dbReference type="AlphaFoldDB" id="A0A1R1PJ98"/>
<proteinExistence type="predicted"/>
<accession>A0A1R1PJ98</accession>
<evidence type="ECO:0000256" key="6">
    <source>
        <dbReference type="SAM" id="MobiDB-lite"/>
    </source>
</evidence>
<organism evidence="8 9">
    <name type="scientific">Zancudomyces culisetae</name>
    <name type="common">Gut fungus</name>
    <name type="synonym">Smittium culisetae</name>
    <dbReference type="NCBI Taxonomy" id="1213189"/>
    <lineage>
        <taxon>Eukaryota</taxon>
        <taxon>Fungi</taxon>
        <taxon>Fungi incertae sedis</taxon>
        <taxon>Zoopagomycota</taxon>
        <taxon>Kickxellomycotina</taxon>
        <taxon>Harpellomycetes</taxon>
        <taxon>Harpellales</taxon>
        <taxon>Legeriomycetaceae</taxon>
        <taxon>Zancudomyces</taxon>
    </lineage>
</organism>